<dbReference type="EMBL" id="DF967972">
    <property type="protein sequence ID" value="GAP13916.1"/>
    <property type="molecule type" value="Genomic_DNA"/>
</dbReference>
<proteinExistence type="predicted"/>
<keyword evidence="2" id="KW-1003">Cell membrane</keyword>
<protein>
    <submittedName>
        <fullName evidence="8">Uncharacterized conserved protein</fullName>
    </submittedName>
</protein>
<dbReference type="Pfam" id="PF10035">
    <property type="entry name" value="DUF2179"/>
    <property type="match status" value="1"/>
</dbReference>
<name>A0A0S7B8S3_9CHLR</name>
<dbReference type="InterPro" id="IPR051461">
    <property type="entry name" value="UPF0750_membrane"/>
</dbReference>
<keyword evidence="4 6" id="KW-1133">Transmembrane helix</keyword>
<dbReference type="GO" id="GO:0005886">
    <property type="term" value="C:plasma membrane"/>
    <property type="evidence" value="ECO:0007669"/>
    <property type="project" value="UniProtKB-SubCell"/>
</dbReference>
<evidence type="ECO:0000256" key="5">
    <source>
        <dbReference type="ARBA" id="ARBA00023136"/>
    </source>
</evidence>
<evidence type="ECO:0000256" key="2">
    <source>
        <dbReference type="ARBA" id="ARBA00022475"/>
    </source>
</evidence>
<feature type="transmembrane region" description="Helical" evidence="6">
    <location>
        <begin position="130"/>
        <end position="149"/>
    </location>
</feature>
<keyword evidence="5 6" id="KW-0472">Membrane</keyword>
<sequence>MHFKGSENQSFGDLIRSIPGEIHFSWRIVRDYGLIITGALIQALAMRLFLVPGQMVSGGISGAAQIINFFTKWPIGLMVFIGNAPLFILGWRFLGGARFALRTAISVAAFSFLTDFLVLFIPAEGVTNDLVLNCIYGGILLGVGLGLVYRGQGTSGGSDILGRILNSKLGISISQAYLITDTVVVLAGGFAFDWRHALYGLGVIYVSGLAAEAVSEGSSIFRTAMIISSRPQEVSQKIMVTLERGVTVLSGTGAYTGADRPTLYCVITKSEVNQLKEIVKEADPQAFMVIGHAHEALGEGFRPLSGER</sequence>
<feature type="transmembrane region" description="Helical" evidence="6">
    <location>
        <begin position="32"/>
        <end position="50"/>
    </location>
</feature>
<dbReference type="AlphaFoldDB" id="A0A0S7B8S3"/>
<evidence type="ECO:0000313" key="8">
    <source>
        <dbReference type="EMBL" id="GAP13916.1"/>
    </source>
</evidence>
<dbReference type="PANTHER" id="PTHR33545:SF5">
    <property type="entry name" value="UPF0750 MEMBRANE PROTEIN YITT"/>
    <property type="match status" value="1"/>
</dbReference>
<dbReference type="RefSeq" id="WP_083522432.1">
    <property type="nucleotide sequence ID" value="NZ_DF967972.1"/>
</dbReference>
<comment type="subcellular location">
    <subcellularLocation>
        <location evidence="1">Cell membrane</location>
        <topology evidence="1">Multi-pass membrane protein</topology>
    </subcellularLocation>
</comment>
<dbReference type="PANTHER" id="PTHR33545">
    <property type="entry name" value="UPF0750 MEMBRANE PROTEIN YITT-RELATED"/>
    <property type="match status" value="1"/>
</dbReference>
<dbReference type="Proteomes" id="UP000055060">
    <property type="component" value="Unassembled WGS sequence"/>
</dbReference>
<keyword evidence="3 6" id="KW-0812">Transmembrane</keyword>
<evidence type="ECO:0000256" key="3">
    <source>
        <dbReference type="ARBA" id="ARBA00022692"/>
    </source>
</evidence>
<dbReference type="PIRSF" id="PIRSF006483">
    <property type="entry name" value="Membrane_protein_YitT"/>
    <property type="match status" value="1"/>
</dbReference>
<accession>A0A0S7B8S3</accession>
<evidence type="ECO:0000256" key="1">
    <source>
        <dbReference type="ARBA" id="ARBA00004651"/>
    </source>
</evidence>
<feature type="domain" description="DUF2179" evidence="7">
    <location>
        <begin position="244"/>
        <end position="298"/>
    </location>
</feature>
<evidence type="ECO:0000256" key="4">
    <source>
        <dbReference type="ARBA" id="ARBA00022989"/>
    </source>
</evidence>
<feature type="transmembrane region" description="Helical" evidence="6">
    <location>
        <begin position="70"/>
        <end position="91"/>
    </location>
</feature>
<feature type="transmembrane region" description="Helical" evidence="6">
    <location>
        <begin position="103"/>
        <end position="124"/>
    </location>
</feature>
<dbReference type="STRING" id="360412.LARV_01675"/>
<dbReference type="Pfam" id="PF02588">
    <property type="entry name" value="YitT_membrane"/>
    <property type="match status" value="1"/>
</dbReference>
<evidence type="ECO:0000256" key="6">
    <source>
        <dbReference type="SAM" id="Phobius"/>
    </source>
</evidence>
<dbReference type="OrthoDB" id="9779786at2"/>
<dbReference type="InterPro" id="IPR003740">
    <property type="entry name" value="YitT"/>
</dbReference>
<evidence type="ECO:0000259" key="7">
    <source>
        <dbReference type="Pfam" id="PF10035"/>
    </source>
</evidence>
<feature type="transmembrane region" description="Helical" evidence="6">
    <location>
        <begin position="169"/>
        <end position="191"/>
    </location>
</feature>
<keyword evidence="9" id="KW-1185">Reference proteome</keyword>
<evidence type="ECO:0000313" key="9">
    <source>
        <dbReference type="Proteomes" id="UP000055060"/>
    </source>
</evidence>
<reference evidence="8" key="1">
    <citation type="submission" date="2015-07" db="EMBL/GenBank/DDBJ databases">
        <title>Draft Genome Sequences of Anaerolinea thermolimosa IMO-1, Bellilinea caldifistulae GOMI-1, Leptolinea tardivitalis YMTK-2, Levilinea saccharolytica KIBI-1,Longilinea arvoryzae KOME-1, Previously Described as Members of the Anaerolineaceae (Chloroflexi).</title>
        <authorList>
            <person name="Sekiguchi Y."/>
            <person name="Ohashi A."/>
            <person name="Matsuura N."/>
            <person name="Tourlousse M.D."/>
        </authorList>
    </citation>
    <scope>NUCLEOTIDE SEQUENCE [LARGE SCALE GENOMIC DNA]</scope>
    <source>
        <strain evidence="8">KOME-1</strain>
    </source>
</reference>
<dbReference type="InterPro" id="IPR015867">
    <property type="entry name" value="N-reg_PII/ATP_PRibTrfase_C"/>
</dbReference>
<dbReference type="Gene3D" id="3.30.70.120">
    <property type="match status" value="1"/>
</dbReference>
<dbReference type="CDD" id="cd16380">
    <property type="entry name" value="YitT_C"/>
    <property type="match status" value="1"/>
</dbReference>
<gene>
    <name evidence="8" type="ORF">LARV_01675</name>
</gene>
<organism evidence="8">
    <name type="scientific">Longilinea arvoryzae</name>
    <dbReference type="NCBI Taxonomy" id="360412"/>
    <lineage>
        <taxon>Bacteria</taxon>
        <taxon>Bacillati</taxon>
        <taxon>Chloroflexota</taxon>
        <taxon>Anaerolineae</taxon>
        <taxon>Anaerolineales</taxon>
        <taxon>Anaerolineaceae</taxon>
        <taxon>Longilinea</taxon>
    </lineage>
</organism>
<dbReference type="InterPro" id="IPR019264">
    <property type="entry name" value="DUF2179"/>
</dbReference>